<dbReference type="AlphaFoldDB" id="N1UU96"/>
<keyword evidence="7" id="KW-1185">Reference proteome</keyword>
<evidence type="ECO:0000313" key="6">
    <source>
        <dbReference type="EMBL" id="EMY34001.1"/>
    </source>
</evidence>
<evidence type="ECO:0000256" key="2">
    <source>
        <dbReference type="ARBA" id="ARBA00022603"/>
    </source>
</evidence>
<feature type="region of interest" description="Disordered" evidence="4">
    <location>
        <begin position="1"/>
        <end position="22"/>
    </location>
</feature>
<comment type="caution">
    <text evidence="6">The sequence shown here is derived from an EMBL/GenBank/DDBJ whole genome shotgun (WGS) entry which is preliminary data.</text>
</comment>
<evidence type="ECO:0000256" key="3">
    <source>
        <dbReference type="ARBA" id="ARBA00022679"/>
    </source>
</evidence>
<dbReference type="InterPro" id="IPR013216">
    <property type="entry name" value="Methyltransf_11"/>
</dbReference>
<sequence>MDDERRKEFGRSFEEGGEHYERIRPGYPDDAVDWLLPPGARDAADLGAGTGKYTEQLLNRGLRVTAVDPSADMLAQLRKKHPQVEVLLGTAEHTGLADASFDVVTVAQAWHWVDPAAGSAEAARILRHGGTFGLVWNQLDVSIPWVHRLSRIMHAGDVYRPDSRPTVGPEFTGLENHLTRWTDPLLPADIIALAKSRSYCLRASEQTRAKVLSNLDWYLHEHLGHTDSTVVPLPYLTLSWRAVRK</sequence>
<dbReference type="InterPro" id="IPR029063">
    <property type="entry name" value="SAM-dependent_MTases_sf"/>
</dbReference>
<dbReference type="SUPFAM" id="SSF53335">
    <property type="entry name" value="S-adenosyl-L-methionine-dependent methyltransferases"/>
    <property type="match status" value="1"/>
</dbReference>
<keyword evidence="3 6" id="KW-0808">Transferase</keyword>
<dbReference type="PANTHER" id="PTHR44942">
    <property type="entry name" value="METHYLTRANSF_11 DOMAIN-CONTAINING PROTEIN"/>
    <property type="match status" value="1"/>
</dbReference>
<proteinExistence type="inferred from homology"/>
<evidence type="ECO:0000256" key="4">
    <source>
        <dbReference type="SAM" id="MobiDB-lite"/>
    </source>
</evidence>
<dbReference type="Proteomes" id="UP000010729">
    <property type="component" value="Unassembled WGS sequence"/>
</dbReference>
<dbReference type="CDD" id="cd02440">
    <property type="entry name" value="AdoMet_MTases"/>
    <property type="match status" value="1"/>
</dbReference>
<evidence type="ECO:0000256" key="1">
    <source>
        <dbReference type="ARBA" id="ARBA00008361"/>
    </source>
</evidence>
<organism evidence="6 7">
    <name type="scientific">Arthrobacter crystallopoietes BAB-32</name>
    <dbReference type="NCBI Taxonomy" id="1246476"/>
    <lineage>
        <taxon>Bacteria</taxon>
        <taxon>Bacillati</taxon>
        <taxon>Actinomycetota</taxon>
        <taxon>Actinomycetes</taxon>
        <taxon>Micrococcales</taxon>
        <taxon>Micrococcaceae</taxon>
        <taxon>Crystallibacter</taxon>
    </lineage>
</organism>
<dbReference type="Gene3D" id="3.40.50.150">
    <property type="entry name" value="Vaccinia Virus protein VP39"/>
    <property type="match status" value="1"/>
</dbReference>
<dbReference type="Pfam" id="PF08241">
    <property type="entry name" value="Methyltransf_11"/>
    <property type="match status" value="1"/>
</dbReference>
<evidence type="ECO:0000259" key="5">
    <source>
        <dbReference type="Pfam" id="PF08241"/>
    </source>
</evidence>
<dbReference type="GO" id="GO:0008757">
    <property type="term" value="F:S-adenosylmethionine-dependent methyltransferase activity"/>
    <property type="evidence" value="ECO:0007669"/>
    <property type="project" value="InterPro"/>
</dbReference>
<dbReference type="GO" id="GO:0032259">
    <property type="term" value="P:methylation"/>
    <property type="evidence" value="ECO:0007669"/>
    <property type="project" value="UniProtKB-KW"/>
</dbReference>
<dbReference type="InterPro" id="IPR051052">
    <property type="entry name" value="Diverse_substrate_MTase"/>
</dbReference>
<dbReference type="EMBL" id="ANPE02000140">
    <property type="protein sequence ID" value="EMY34001.1"/>
    <property type="molecule type" value="Genomic_DNA"/>
</dbReference>
<feature type="domain" description="Methyltransferase type 11" evidence="5">
    <location>
        <begin position="45"/>
        <end position="132"/>
    </location>
</feature>
<dbReference type="PANTHER" id="PTHR44942:SF4">
    <property type="entry name" value="METHYLTRANSFERASE TYPE 11 DOMAIN-CONTAINING PROTEIN"/>
    <property type="match status" value="1"/>
</dbReference>
<protein>
    <submittedName>
        <fullName evidence="6">Type 11 methyltransferase</fullName>
    </submittedName>
</protein>
<reference evidence="6 7" key="1">
    <citation type="journal article" date="2013" name="Genome Announc.">
        <title>Draft Genome Sequence of Arthrobacter crystallopoietes Strain BAB-32, Revealing Genes for Bioremediation.</title>
        <authorList>
            <person name="Joshi M.N."/>
            <person name="Pandit A.S."/>
            <person name="Sharma A."/>
            <person name="Pandya R.V."/>
            <person name="Desai S.M."/>
            <person name="Saxena A.K."/>
            <person name="Bagatharia S.B."/>
        </authorList>
    </citation>
    <scope>NUCLEOTIDE SEQUENCE [LARGE SCALE GENOMIC DNA]</scope>
    <source>
        <strain evidence="6 7">BAB-32</strain>
    </source>
</reference>
<keyword evidence="2 6" id="KW-0489">Methyltransferase</keyword>
<gene>
    <name evidence="6" type="ORF">D477_011991</name>
</gene>
<comment type="similarity">
    <text evidence="1">Belongs to the methyltransferase superfamily.</text>
</comment>
<name>N1UU96_9MICC</name>
<accession>N1UU96</accession>
<evidence type="ECO:0000313" key="7">
    <source>
        <dbReference type="Proteomes" id="UP000010729"/>
    </source>
</evidence>